<dbReference type="RefSeq" id="WP_340342985.1">
    <property type="nucleotide sequence ID" value="NZ_JBBKZT010000006.1"/>
</dbReference>
<feature type="region of interest" description="Disordered" evidence="1">
    <location>
        <begin position="54"/>
        <end position="77"/>
    </location>
</feature>
<accession>A0ABU8WLM9</accession>
<comment type="caution">
    <text evidence="2">The sequence shown here is derived from an EMBL/GenBank/DDBJ whole genome shotgun (WGS) entry which is preliminary data.</text>
</comment>
<organism evidence="2 3">
    <name type="scientific">Variovorax rhizosphaerae</name>
    <dbReference type="NCBI Taxonomy" id="1836200"/>
    <lineage>
        <taxon>Bacteria</taxon>
        <taxon>Pseudomonadati</taxon>
        <taxon>Pseudomonadota</taxon>
        <taxon>Betaproteobacteria</taxon>
        <taxon>Burkholderiales</taxon>
        <taxon>Comamonadaceae</taxon>
        <taxon>Variovorax</taxon>
    </lineage>
</organism>
<protein>
    <recommendedName>
        <fullName evidence="4">Haemolysin activator HlyB C-terminal domain-containing protein</fullName>
    </recommendedName>
</protein>
<evidence type="ECO:0000313" key="3">
    <source>
        <dbReference type="Proteomes" id="UP001385892"/>
    </source>
</evidence>
<name>A0ABU8WLM9_9BURK</name>
<evidence type="ECO:0000313" key="2">
    <source>
        <dbReference type="EMBL" id="MEJ8847849.1"/>
    </source>
</evidence>
<sequence>MTPKQGFAARGKTVRGPTLFDGRTWHSLRGAGFGVSWSRPGNFSINATLAWRDGTPRATTDGGRSDPRFHVQAQKSF</sequence>
<keyword evidence="3" id="KW-1185">Reference proteome</keyword>
<dbReference type="Proteomes" id="UP001385892">
    <property type="component" value="Unassembled WGS sequence"/>
</dbReference>
<evidence type="ECO:0000256" key="1">
    <source>
        <dbReference type="SAM" id="MobiDB-lite"/>
    </source>
</evidence>
<dbReference type="EMBL" id="JBBKZT010000006">
    <property type="protein sequence ID" value="MEJ8847849.1"/>
    <property type="molecule type" value="Genomic_DNA"/>
</dbReference>
<proteinExistence type="predicted"/>
<gene>
    <name evidence="2" type="ORF">WKW82_14405</name>
</gene>
<reference evidence="2 3" key="1">
    <citation type="submission" date="2024-03" db="EMBL/GenBank/DDBJ databases">
        <title>Novel species of the genus Variovorax.</title>
        <authorList>
            <person name="Liu Q."/>
            <person name="Xin Y.-H."/>
        </authorList>
    </citation>
    <scope>NUCLEOTIDE SEQUENCE [LARGE SCALE GENOMIC DNA]</scope>
    <source>
        <strain evidence="2 3">KACC 18900</strain>
    </source>
</reference>
<evidence type="ECO:0008006" key="4">
    <source>
        <dbReference type="Google" id="ProtNLM"/>
    </source>
</evidence>